<dbReference type="InterPro" id="IPR025877">
    <property type="entry name" value="MobA-like_NTP_Trfase"/>
</dbReference>
<sequence>MDALLICGGRGTRLGGETEKPLVRIDGTAMFDRVTAALRESGVDTLHAVVSPNAPETAAHARESGISTVETPGEGYVDDLGCALDAVGRPAVTVAADLPLLAATHVDDAVAAARRAGSEGECASVTVCVPAALKRRLGASADTTFDRDGRELAPTGLNVVSESPDDTVRVTYDARLAVNVNRPDDAELAEDLCD</sequence>
<protein>
    <submittedName>
        <fullName evidence="3">NTP transferase domain-containing protein</fullName>
    </submittedName>
</protein>
<evidence type="ECO:0000313" key="3">
    <source>
        <dbReference type="EMBL" id="MFC6826547.1"/>
    </source>
</evidence>
<dbReference type="Proteomes" id="UP001596408">
    <property type="component" value="Unassembled WGS sequence"/>
</dbReference>
<evidence type="ECO:0000313" key="4">
    <source>
        <dbReference type="Proteomes" id="UP001596408"/>
    </source>
</evidence>
<reference evidence="3 4" key="1">
    <citation type="journal article" date="2019" name="Int. J. Syst. Evol. Microbiol.">
        <title>The Global Catalogue of Microorganisms (GCM) 10K type strain sequencing project: providing services to taxonomists for standard genome sequencing and annotation.</title>
        <authorList>
            <consortium name="The Broad Institute Genomics Platform"/>
            <consortium name="The Broad Institute Genome Sequencing Center for Infectious Disease"/>
            <person name="Wu L."/>
            <person name="Ma J."/>
        </authorList>
    </citation>
    <scope>NUCLEOTIDE SEQUENCE [LARGE SCALE GENOMIC DNA]</scope>
    <source>
        <strain evidence="3 4">YIM 94188</strain>
    </source>
</reference>
<dbReference type="Gene3D" id="3.90.550.10">
    <property type="entry name" value="Spore Coat Polysaccharide Biosynthesis Protein SpsA, Chain A"/>
    <property type="match status" value="1"/>
</dbReference>
<keyword evidence="1 3" id="KW-0808">Transferase</keyword>
<evidence type="ECO:0000256" key="1">
    <source>
        <dbReference type="ARBA" id="ARBA00022679"/>
    </source>
</evidence>
<dbReference type="SUPFAM" id="SSF53448">
    <property type="entry name" value="Nucleotide-diphospho-sugar transferases"/>
    <property type="match status" value="1"/>
</dbReference>
<gene>
    <name evidence="3" type="ORF">ACFQEV_16315</name>
</gene>
<dbReference type="GO" id="GO:0016779">
    <property type="term" value="F:nucleotidyltransferase activity"/>
    <property type="evidence" value="ECO:0007669"/>
    <property type="project" value="UniProtKB-ARBA"/>
</dbReference>
<organism evidence="3 4">
    <name type="scientific">Halopelagius fulvigenes</name>
    <dbReference type="NCBI Taxonomy" id="1198324"/>
    <lineage>
        <taxon>Archaea</taxon>
        <taxon>Methanobacteriati</taxon>
        <taxon>Methanobacteriota</taxon>
        <taxon>Stenosarchaea group</taxon>
        <taxon>Halobacteria</taxon>
        <taxon>Halobacteriales</taxon>
        <taxon>Haloferacaceae</taxon>
    </lineage>
</organism>
<accession>A0ABD5U7K4</accession>
<dbReference type="PANTHER" id="PTHR19136:SF86">
    <property type="entry name" value="ADENOSYLCOBINAMIDE-PHOSPHATE GUANYLYLTRANSFERASE"/>
    <property type="match status" value="1"/>
</dbReference>
<dbReference type="RefSeq" id="WP_379698328.1">
    <property type="nucleotide sequence ID" value="NZ_JBHSXH010000015.1"/>
</dbReference>
<dbReference type="InterPro" id="IPR029044">
    <property type="entry name" value="Nucleotide-diphossugar_trans"/>
</dbReference>
<dbReference type="Pfam" id="PF12804">
    <property type="entry name" value="NTP_transf_3"/>
    <property type="match status" value="1"/>
</dbReference>
<dbReference type="EMBL" id="JBHSXH010000015">
    <property type="protein sequence ID" value="MFC6826547.1"/>
    <property type="molecule type" value="Genomic_DNA"/>
</dbReference>
<feature type="domain" description="MobA-like NTP transferase" evidence="2">
    <location>
        <begin position="3"/>
        <end position="122"/>
    </location>
</feature>
<evidence type="ECO:0000259" key="2">
    <source>
        <dbReference type="Pfam" id="PF12804"/>
    </source>
</evidence>
<keyword evidence="4" id="KW-1185">Reference proteome</keyword>
<name>A0ABD5U7K4_9EURY</name>
<dbReference type="AlphaFoldDB" id="A0ABD5U7K4"/>
<proteinExistence type="predicted"/>
<comment type="caution">
    <text evidence="3">The sequence shown here is derived from an EMBL/GenBank/DDBJ whole genome shotgun (WGS) entry which is preliminary data.</text>
</comment>
<dbReference type="PANTHER" id="PTHR19136">
    <property type="entry name" value="MOLYBDENUM COFACTOR GUANYLYLTRANSFERASE"/>
    <property type="match status" value="1"/>
</dbReference>